<comment type="caution">
    <text evidence="2">The sequence shown here is derived from an EMBL/GenBank/DDBJ whole genome shotgun (WGS) entry which is preliminary data.</text>
</comment>
<dbReference type="EMBL" id="NHYE01001385">
    <property type="protein sequence ID" value="PPQ96268.1"/>
    <property type="molecule type" value="Genomic_DNA"/>
</dbReference>
<feature type="transmembrane region" description="Helical" evidence="1">
    <location>
        <begin position="50"/>
        <end position="69"/>
    </location>
</feature>
<evidence type="ECO:0000313" key="2">
    <source>
        <dbReference type="EMBL" id="PPQ96268.1"/>
    </source>
</evidence>
<evidence type="ECO:0000313" key="3">
    <source>
        <dbReference type="Proteomes" id="UP000284706"/>
    </source>
</evidence>
<protein>
    <submittedName>
        <fullName evidence="2">Uncharacterized protein</fullName>
    </submittedName>
</protein>
<organism evidence="2 3">
    <name type="scientific">Gymnopilus dilepis</name>
    <dbReference type="NCBI Taxonomy" id="231916"/>
    <lineage>
        <taxon>Eukaryota</taxon>
        <taxon>Fungi</taxon>
        <taxon>Dikarya</taxon>
        <taxon>Basidiomycota</taxon>
        <taxon>Agaricomycotina</taxon>
        <taxon>Agaricomycetes</taxon>
        <taxon>Agaricomycetidae</taxon>
        <taxon>Agaricales</taxon>
        <taxon>Agaricineae</taxon>
        <taxon>Hymenogastraceae</taxon>
        <taxon>Gymnopilus</taxon>
    </lineage>
</organism>
<evidence type="ECO:0000256" key="1">
    <source>
        <dbReference type="SAM" id="Phobius"/>
    </source>
</evidence>
<name>A0A409XZR8_9AGAR</name>
<keyword evidence="3" id="KW-1185">Reference proteome</keyword>
<keyword evidence="1" id="KW-0472">Membrane</keyword>
<feature type="transmembrane region" description="Helical" evidence="1">
    <location>
        <begin position="75"/>
        <end position="92"/>
    </location>
</feature>
<reference evidence="2 3" key="1">
    <citation type="journal article" date="2018" name="Evol. Lett.">
        <title>Horizontal gene cluster transfer increased hallucinogenic mushroom diversity.</title>
        <authorList>
            <person name="Reynolds H.T."/>
            <person name="Vijayakumar V."/>
            <person name="Gluck-Thaler E."/>
            <person name="Korotkin H.B."/>
            <person name="Matheny P.B."/>
            <person name="Slot J.C."/>
        </authorList>
    </citation>
    <scope>NUCLEOTIDE SEQUENCE [LARGE SCALE GENOMIC DNA]</scope>
    <source>
        <strain evidence="2 3">SRW20</strain>
    </source>
</reference>
<keyword evidence="1" id="KW-1133">Transmembrane helix</keyword>
<dbReference type="AlphaFoldDB" id="A0A409XZR8"/>
<gene>
    <name evidence="2" type="ORF">CVT26_005548</name>
</gene>
<proteinExistence type="predicted"/>
<accession>A0A409XZR8</accession>
<keyword evidence="1" id="KW-0812">Transmembrane</keyword>
<dbReference type="InParanoid" id="A0A409XZR8"/>
<sequence length="196" mass="21575">MQYQPRVKGITSFFGNLTDVPGRSWNNLIQNRAKPAYPIIPGTREEGHQLTQRTAVFLIMAFSYLPYANLVTTDIAALVALGKAVVIAGLMIQSTPVRSMKLGCRLDVAQILRVSWAPRACRAFVMHIRYQIGLSPPSAIQKVLIEGLAVPIVSSVVLILSCPRFNMAAQPPNTVTQGGYTLKYFYLRVNTLALAE</sequence>
<dbReference type="Proteomes" id="UP000284706">
    <property type="component" value="Unassembled WGS sequence"/>
</dbReference>